<feature type="transmembrane region" description="Helical" evidence="9">
    <location>
        <begin position="1056"/>
        <end position="1082"/>
    </location>
</feature>
<dbReference type="GO" id="GO:0009636">
    <property type="term" value="P:response to toxic substance"/>
    <property type="evidence" value="ECO:0007669"/>
    <property type="project" value="UniProtKB-ARBA"/>
</dbReference>
<keyword evidence="6 9" id="KW-0812">Transmembrane</keyword>
<evidence type="ECO:0000256" key="3">
    <source>
        <dbReference type="ARBA" id="ARBA00022448"/>
    </source>
</evidence>
<dbReference type="NCBIfam" id="TIGR00915">
    <property type="entry name" value="2A0602"/>
    <property type="match status" value="1"/>
</dbReference>
<dbReference type="Gene3D" id="3.30.70.1440">
    <property type="entry name" value="Multidrug efflux transporter AcrB pore domain"/>
    <property type="match status" value="1"/>
</dbReference>
<dbReference type="InterPro" id="IPR004764">
    <property type="entry name" value="MdtF-like"/>
</dbReference>
<dbReference type="NCBIfam" id="NF000282">
    <property type="entry name" value="RND_permease_1"/>
    <property type="match status" value="1"/>
</dbReference>
<evidence type="ECO:0000256" key="4">
    <source>
        <dbReference type="ARBA" id="ARBA00022475"/>
    </source>
</evidence>
<evidence type="ECO:0000259" key="10">
    <source>
        <dbReference type="PROSITE" id="PS50156"/>
    </source>
</evidence>
<keyword evidence="8 9" id="KW-0472">Membrane</keyword>
<dbReference type="Gene3D" id="1.20.1640.10">
    <property type="entry name" value="Multidrug efflux transporter AcrB transmembrane domain"/>
    <property type="match status" value="2"/>
</dbReference>
<dbReference type="PRINTS" id="PR00702">
    <property type="entry name" value="ACRIFLAVINRP"/>
</dbReference>
<feature type="transmembrane region" description="Helical" evidence="9">
    <location>
        <begin position="395"/>
        <end position="417"/>
    </location>
</feature>
<organism evidence="11">
    <name type="scientific">uncultured bacterium BLR13</name>
    <dbReference type="NCBI Taxonomy" id="506515"/>
    <lineage>
        <taxon>Bacteria</taxon>
        <taxon>environmental samples</taxon>
    </lineage>
</organism>
<dbReference type="InterPro" id="IPR027463">
    <property type="entry name" value="AcrB_DN_DC_subdom"/>
</dbReference>
<keyword evidence="5" id="KW-0997">Cell inner membrane</keyword>
<feature type="transmembrane region" description="Helical" evidence="9">
    <location>
        <begin position="466"/>
        <end position="486"/>
    </location>
</feature>
<dbReference type="Gene3D" id="3.30.70.1430">
    <property type="entry name" value="Multidrug efflux transporter AcrB pore domain"/>
    <property type="match status" value="2"/>
</dbReference>
<evidence type="ECO:0000256" key="1">
    <source>
        <dbReference type="ARBA" id="ARBA00004429"/>
    </source>
</evidence>
<feature type="transmembrane region" description="Helical" evidence="9">
    <location>
        <begin position="369"/>
        <end position="388"/>
    </location>
</feature>
<dbReference type="AlphaFoldDB" id="C0INH7"/>
<dbReference type="InterPro" id="IPR001036">
    <property type="entry name" value="Acrflvin-R"/>
</dbReference>
<feature type="transmembrane region" description="Helical" evidence="9">
    <location>
        <begin position="573"/>
        <end position="593"/>
    </location>
</feature>
<sequence>MTSRGYPSRRRRPAPRLWPKAEERRMDISRFFIDRPRFATVLSIFIFMVGLLAIFQLPISEYPEVAPPQIVVRAQFPGANPRVISETVAAPLEEQINGLEHMLYFESQATADGSMTLTVTFKIGTVPEQAETAVQNRINRALPRLPDIVRQIGVTTEKQSPNLTMVVHMVSPDNSHDALYLRNYANLNVRDDLLRISGMGSVLLFGSGDYAMRIWLNPRQLAARNMTAGDVVTAIREQNAQVAAGVVGSPPAPNDTDFQLQVNARGRLIKEEDFADIIVRGDPATGALVRIKDIGRVEISANSYSLRSLLNNKEAAAIGIFQAPGSNALKLSNDVRATMENAKKSFPKGVDYDIVYDPTRFVQTSIEKVVHTLIEAVLLVVLVVIIFLQTWRASVIPLLAVPVSIIGTFAMLLLLGYSINTLTLFGLVLAIGIVVDDAIVVVENVERNIADGLTPHDATVRAMREVSGPIVAIALVLCAVFIPLTFVPGLSGQFYKQFAATIAISTVISAFNSLTLSPALAALLLRPHDAPKDKIMVVMDKLFGRFFHWFNCMFQRRSKAYGRGVTGLLHRKSLALVVYGVLLLCTGLLFTRIPSGFVPAPDKQYLIGIAQLPAGSSLARTEKVIREMSDIALKVPGIVDSIAFPGLSIAGFSSSPNEGIVFFGLAPFEERTTRALSKDAILGKVNGAIQAIQGARMFVVPPPAVDGLGNAGGFKLQVQDRGGQGEQALYGAVWGGILGPIYGNPKSSIGTPYSNYDINVPQLFADVDRTKAKQMGLPLQEIYDTLQINLGSLYVNDFTRFGKTYQVVVQADAPFRSRADSITNLETRNSAGQMVPLGSVMQVSPTFGPTRVTRYNGFPSADINGAAKPGFSSGQAEAEIERIVKQLPRGMSYEWTDLTYQDRLTRDITLPGINVKIPTLAAVLFLSVVLVALVLTAQYESWSLPLAIIMIVPMCILSALFGVWMSHFPPFSQGGDLNLFTQVALVVLVGLACKNAILIVEFAKELEEQGQPMMDAIVNACHLRLRPILMTSIAFCAGVIPLILGSGAGSEMRRAMGIAVFSGMVGVTSFGIFLTPVFYSLLRKSTEKSRAHSAELRHQIEAAAHPFHPGIDDADPPRKGEV</sequence>
<dbReference type="GO" id="GO:0015562">
    <property type="term" value="F:efflux transmembrane transporter activity"/>
    <property type="evidence" value="ECO:0007669"/>
    <property type="project" value="InterPro"/>
</dbReference>
<keyword evidence="11" id="KW-0449">Lipoprotein</keyword>
<evidence type="ECO:0000256" key="2">
    <source>
        <dbReference type="ARBA" id="ARBA00010942"/>
    </source>
</evidence>
<evidence type="ECO:0000256" key="5">
    <source>
        <dbReference type="ARBA" id="ARBA00022519"/>
    </source>
</evidence>
<feature type="domain" description="SSD" evidence="10">
    <location>
        <begin position="394"/>
        <end position="523"/>
    </location>
</feature>
<dbReference type="EMBL" id="EU408352">
    <property type="protein sequence ID" value="ACN58863.1"/>
    <property type="molecule type" value="Genomic_DNA"/>
</dbReference>
<name>C0INH7_9BACT</name>
<dbReference type="GO" id="GO:0005886">
    <property type="term" value="C:plasma membrane"/>
    <property type="evidence" value="ECO:0007669"/>
    <property type="project" value="UniProtKB-SubCell"/>
</dbReference>
<dbReference type="SUPFAM" id="SSF82714">
    <property type="entry name" value="Multidrug efflux transporter AcrB TolC docking domain, DN and DC subdomains"/>
    <property type="match status" value="2"/>
</dbReference>
<evidence type="ECO:0000256" key="9">
    <source>
        <dbReference type="SAM" id="Phobius"/>
    </source>
</evidence>
<evidence type="ECO:0000256" key="7">
    <source>
        <dbReference type="ARBA" id="ARBA00022989"/>
    </source>
</evidence>
<dbReference type="SUPFAM" id="SSF82866">
    <property type="entry name" value="Multidrug efflux transporter AcrB transmembrane domain"/>
    <property type="match status" value="2"/>
</dbReference>
<evidence type="ECO:0000256" key="8">
    <source>
        <dbReference type="ARBA" id="ARBA00023136"/>
    </source>
</evidence>
<evidence type="ECO:0000256" key="6">
    <source>
        <dbReference type="ARBA" id="ARBA00022692"/>
    </source>
</evidence>
<gene>
    <name evidence="11" type="ORF">AKSOIL_0248</name>
</gene>
<accession>C0INH7</accession>
<feature type="transmembrane region" description="Helical" evidence="9">
    <location>
        <begin position="38"/>
        <end position="59"/>
    </location>
</feature>
<protein>
    <submittedName>
        <fullName evidence="11">Putative transmembrane multidrug-efflux system lipoprotein transmembrane</fullName>
    </submittedName>
</protein>
<feature type="transmembrane region" description="Helical" evidence="9">
    <location>
        <begin position="423"/>
        <end position="445"/>
    </location>
</feature>
<keyword evidence="7 9" id="KW-1133">Transmembrane helix</keyword>
<dbReference type="GO" id="GO:0042910">
    <property type="term" value="F:xenobiotic transmembrane transporter activity"/>
    <property type="evidence" value="ECO:0007669"/>
    <property type="project" value="TreeGrafter"/>
</dbReference>
<feature type="transmembrane region" description="Helical" evidence="9">
    <location>
        <begin position="1023"/>
        <end position="1044"/>
    </location>
</feature>
<comment type="subcellular location">
    <subcellularLocation>
        <location evidence="1">Cell inner membrane</location>
        <topology evidence="1">Multi-pass membrane protein</topology>
    </subcellularLocation>
</comment>
<dbReference type="SUPFAM" id="SSF82693">
    <property type="entry name" value="Multidrug efflux transporter AcrB pore domain, PN1, PN2, PC1 and PC2 subdomains"/>
    <property type="match status" value="4"/>
</dbReference>
<dbReference type="FunFam" id="1.20.1640.10:FF:000001">
    <property type="entry name" value="Efflux pump membrane transporter"/>
    <property type="match status" value="1"/>
</dbReference>
<reference evidence="11" key="1">
    <citation type="journal article" date="2009" name="ISME J.">
        <title>Functional metagenomics reveals diverse beta-lactamases in a remote Alaskan soil.</title>
        <authorList>
            <person name="Allen H.K."/>
            <person name="Moe L.A."/>
            <person name="Rodbumrer J."/>
            <person name="Gaarder A."/>
            <person name="Handelsman J."/>
        </authorList>
    </citation>
    <scope>NUCLEOTIDE SEQUENCE</scope>
</reference>
<keyword evidence="4" id="KW-1003">Cell membrane</keyword>
<dbReference type="PANTHER" id="PTHR32063">
    <property type="match status" value="1"/>
</dbReference>
<dbReference type="Gene3D" id="3.30.70.1320">
    <property type="entry name" value="Multidrug efflux transporter AcrB pore domain like"/>
    <property type="match status" value="1"/>
</dbReference>
<dbReference type="FunFam" id="3.30.70.1430:FF:000001">
    <property type="entry name" value="Efflux pump membrane transporter"/>
    <property type="match status" value="1"/>
</dbReference>
<evidence type="ECO:0000313" key="11">
    <source>
        <dbReference type="EMBL" id="ACN58863.1"/>
    </source>
</evidence>
<dbReference type="InterPro" id="IPR000731">
    <property type="entry name" value="SSD"/>
</dbReference>
<dbReference type="PANTHER" id="PTHR32063:SF11">
    <property type="entry name" value="CATION OR DRUG EFFLUX SYSTEM PROTEIN"/>
    <property type="match status" value="1"/>
</dbReference>
<feature type="transmembrane region" description="Helical" evidence="9">
    <location>
        <begin position="979"/>
        <end position="1002"/>
    </location>
</feature>
<keyword evidence="3" id="KW-0813">Transport</keyword>
<proteinExistence type="inferred from homology"/>
<dbReference type="Gene3D" id="3.30.2090.10">
    <property type="entry name" value="Multidrug efflux transporter AcrB TolC docking domain, DN and DC subdomains"/>
    <property type="match status" value="2"/>
</dbReference>
<dbReference type="PROSITE" id="PS50156">
    <property type="entry name" value="SSD"/>
    <property type="match status" value="1"/>
</dbReference>
<feature type="transmembrane region" description="Helical" evidence="9">
    <location>
        <begin position="917"/>
        <end position="937"/>
    </location>
</feature>
<dbReference type="Pfam" id="PF00873">
    <property type="entry name" value="ACR_tran"/>
    <property type="match status" value="1"/>
</dbReference>
<comment type="similarity">
    <text evidence="2">Belongs to the resistance-nodulation-cell division (RND) (TC 2.A.6) family.</text>
</comment>
<feature type="transmembrane region" description="Helical" evidence="9">
    <location>
        <begin position="498"/>
        <end position="525"/>
    </location>
</feature>
<feature type="transmembrane region" description="Helical" evidence="9">
    <location>
        <begin position="944"/>
        <end position="967"/>
    </location>
</feature>